<dbReference type="InterPro" id="IPR001559">
    <property type="entry name" value="Phosphotriesterase"/>
</dbReference>
<organism evidence="4 5">
    <name type="scientific">Pseudonocardia eucalypti</name>
    <dbReference type="NCBI Taxonomy" id="648755"/>
    <lineage>
        <taxon>Bacteria</taxon>
        <taxon>Bacillati</taxon>
        <taxon>Actinomycetota</taxon>
        <taxon>Actinomycetes</taxon>
        <taxon>Pseudonocardiales</taxon>
        <taxon>Pseudonocardiaceae</taxon>
        <taxon>Pseudonocardia</taxon>
    </lineage>
</organism>
<dbReference type="Proteomes" id="UP001428817">
    <property type="component" value="Unassembled WGS sequence"/>
</dbReference>
<dbReference type="PROSITE" id="PS51347">
    <property type="entry name" value="PHOSPHOTRIESTERASE_2"/>
    <property type="match status" value="1"/>
</dbReference>
<name>A0ABP9RDH9_9PSEU</name>
<accession>A0ABP9RDH9</accession>
<comment type="similarity">
    <text evidence="3">Belongs to the metallo-dependent hydrolases superfamily. Phosphotriesterase family.</text>
</comment>
<evidence type="ECO:0000256" key="1">
    <source>
        <dbReference type="ARBA" id="ARBA00022723"/>
    </source>
</evidence>
<dbReference type="InterPro" id="IPR032466">
    <property type="entry name" value="Metal_Hydrolase"/>
</dbReference>
<dbReference type="PIRSF" id="PIRSF016839">
    <property type="entry name" value="PhP"/>
    <property type="match status" value="1"/>
</dbReference>
<keyword evidence="2" id="KW-0378">Hydrolase</keyword>
<dbReference type="PANTHER" id="PTHR10819">
    <property type="entry name" value="PHOSPHOTRIESTERASE-RELATED"/>
    <property type="match status" value="1"/>
</dbReference>
<evidence type="ECO:0000313" key="5">
    <source>
        <dbReference type="Proteomes" id="UP001428817"/>
    </source>
</evidence>
<proteinExistence type="inferred from homology"/>
<comment type="caution">
    <text evidence="4">The sequence shown here is derived from an EMBL/GenBank/DDBJ whole genome shotgun (WGS) entry which is preliminary data.</text>
</comment>
<evidence type="ECO:0000256" key="3">
    <source>
        <dbReference type="PROSITE-ProRule" id="PRU00679"/>
    </source>
</evidence>
<reference evidence="5" key="1">
    <citation type="journal article" date="2019" name="Int. J. Syst. Evol. Microbiol.">
        <title>The Global Catalogue of Microorganisms (GCM) 10K type strain sequencing project: providing services to taxonomists for standard genome sequencing and annotation.</title>
        <authorList>
            <consortium name="The Broad Institute Genomics Platform"/>
            <consortium name="The Broad Institute Genome Sequencing Center for Infectious Disease"/>
            <person name="Wu L."/>
            <person name="Ma J."/>
        </authorList>
    </citation>
    <scope>NUCLEOTIDE SEQUENCE [LARGE SCALE GENOMIC DNA]</scope>
    <source>
        <strain evidence="5">JCM 18303</strain>
    </source>
</reference>
<sequence>MRVVRTVRADVPPERIGHTQTHEHVLSKLASVRQGSMLDSAEAIRLDNYYEVRRHHSVFDLTVNDVEDAVAELGEYAAHGGSAMVDATSIGIGRDPEGLLAVAERTGVHIVMGAGYYQREFHPAGLDDRSRADLAAEMSRDVTEGVGERRIRSGVIGEIGLSWPVHPVERRVLEAACDAQRDTGAALLVHPGRHADAPLDAMRIIRAVGGDQDRVIMSHIDRTLFDLPAMVELAETGCYLEFDLFGQESSYYPFADIDMPNDATRVDHLVALRGRGFGRRLLVAQDICSKTHLRRYGGEGYAHLIRNVLPLMRRKGLDDAAIGELTVANPREALAFAA</sequence>
<dbReference type="EMBL" id="BAABJP010000067">
    <property type="protein sequence ID" value="GAA5175691.1"/>
    <property type="molecule type" value="Genomic_DNA"/>
</dbReference>
<dbReference type="Gene3D" id="3.20.20.140">
    <property type="entry name" value="Metal-dependent hydrolases"/>
    <property type="match status" value="1"/>
</dbReference>
<dbReference type="Pfam" id="PF02126">
    <property type="entry name" value="PTE"/>
    <property type="match status" value="1"/>
</dbReference>
<dbReference type="SUPFAM" id="SSF51556">
    <property type="entry name" value="Metallo-dependent hydrolases"/>
    <property type="match status" value="1"/>
</dbReference>
<dbReference type="RefSeq" id="WP_185060731.1">
    <property type="nucleotide sequence ID" value="NZ_BAABJP010000067.1"/>
</dbReference>
<keyword evidence="5" id="KW-1185">Reference proteome</keyword>
<gene>
    <name evidence="4" type="ORF">GCM10023321_82260</name>
</gene>
<evidence type="ECO:0000256" key="2">
    <source>
        <dbReference type="ARBA" id="ARBA00022801"/>
    </source>
</evidence>
<protein>
    <submittedName>
        <fullName evidence="4">Phosphotriesterase</fullName>
    </submittedName>
</protein>
<comment type="caution">
    <text evidence="3">Lacks conserved residue(s) required for the propagation of feature annotation.</text>
</comment>
<keyword evidence="1" id="KW-0479">Metal-binding</keyword>
<evidence type="ECO:0000313" key="4">
    <source>
        <dbReference type="EMBL" id="GAA5175691.1"/>
    </source>
</evidence>
<dbReference type="PANTHER" id="PTHR10819:SF3">
    <property type="entry name" value="PHOSPHOTRIESTERASE-RELATED PROTEIN"/>
    <property type="match status" value="1"/>
</dbReference>